<dbReference type="GO" id="GO:0010468">
    <property type="term" value="P:regulation of gene expression"/>
    <property type="evidence" value="ECO:0007669"/>
    <property type="project" value="TreeGrafter"/>
</dbReference>
<keyword evidence="3 6" id="KW-0698">rRNA processing</keyword>
<feature type="compositionally biased region" description="Basic and acidic residues" evidence="7">
    <location>
        <begin position="204"/>
        <end position="224"/>
    </location>
</feature>
<dbReference type="EMBL" id="CDHK01000005">
    <property type="protein sequence ID" value="CEJ56924.1"/>
    <property type="molecule type" value="Genomic_DNA"/>
</dbReference>
<accession>A0A0F7TK10</accession>
<dbReference type="Pfam" id="PF04000">
    <property type="entry name" value="Sas10_Utp3"/>
    <property type="match status" value="1"/>
</dbReference>
<dbReference type="GO" id="GO:0000178">
    <property type="term" value="C:exosome (RNase complex)"/>
    <property type="evidence" value="ECO:0007669"/>
    <property type="project" value="TreeGrafter"/>
</dbReference>
<comment type="similarity">
    <text evidence="2 6">Belongs to the C1D family.</text>
</comment>
<reference evidence="9" key="1">
    <citation type="journal article" date="2015" name="Genome Announc.">
        <title>Draft genome sequence of the fungus Penicillium brasilianum MG11.</title>
        <authorList>
            <person name="Horn F."/>
            <person name="Linde J."/>
            <person name="Mattern D.J."/>
            <person name="Walther G."/>
            <person name="Guthke R."/>
            <person name="Brakhage A.A."/>
            <person name="Valiante V."/>
        </authorList>
    </citation>
    <scope>NUCLEOTIDE SEQUENCE [LARGE SCALE GENOMIC DNA]</scope>
    <source>
        <strain evidence="9">MG11</strain>
    </source>
</reference>
<feature type="compositionally biased region" description="Polar residues" evidence="7">
    <location>
        <begin position="156"/>
        <end position="170"/>
    </location>
</feature>
<dbReference type="GO" id="GO:0003723">
    <property type="term" value="F:RNA binding"/>
    <property type="evidence" value="ECO:0007669"/>
    <property type="project" value="UniProtKB-UniRule"/>
</dbReference>
<dbReference type="InterPro" id="IPR011082">
    <property type="entry name" value="Exosome-assoc_fac/DNA_repair"/>
</dbReference>
<dbReference type="STRING" id="104259.A0A0F7TK10"/>
<evidence type="ECO:0000256" key="1">
    <source>
        <dbReference type="ARBA" id="ARBA00004123"/>
    </source>
</evidence>
<evidence type="ECO:0000313" key="8">
    <source>
        <dbReference type="EMBL" id="CEJ56924.1"/>
    </source>
</evidence>
<dbReference type="GO" id="GO:0003677">
    <property type="term" value="F:DNA binding"/>
    <property type="evidence" value="ECO:0007669"/>
    <property type="project" value="TreeGrafter"/>
</dbReference>
<evidence type="ECO:0000256" key="6">
    <source>
        <dbReference type="RuleBase" id="RU368003"/>
    </source>
</evidence>
<dbReference type="GO" id="GO:0000460">
    <property type="term" value="P:maturation of 5.8S rRNA"/>
    <property type="evidence" value="ECO:0007669"/>
    <property type="project" value="TreeGrafter"/>
</dbReference>
<dbReference type="InterPro" id="IPR007146">
    <property type="entry name" value="Sas10/Utp3/C1D"/>
</dbReference>
<dbReference type="PANTHER" id="PTHR15341:SF3">
    <property type="entry name" value="NUCLEAR NUCLEIC ACID-BINDING PROTEIN C1D"/>
    <property type="match status" value="1"/>
</dbReference>
<comment type="subcellular location">
    <subcellularLocation>
        <location evidence="1 6">Nucleus</location>
    </subcellularLocation>
</comment>
<evidence type="ECO:0000313" key="9">
    <source>
        <dbReference type="Proteomes" id="UP000042958"/>
    </source>
</evidence>
<gene>
    <name evidence="8" type="ORF">PMG11_05636</name>
</gene>
<dbReference type="PANTHER" id="PTHR15341">
    <property type="entry name" value="SUN-COR STEROID HORMONE RECEPTOR CO-REPRESSOR"/>
    <property type="match status" value="1"/>
</dbReference>
<evidence type="ECO:0000256" key="4">
    <source>
        <dbReference type="ARBA" id="ARBA00022884"/>
    </source>
</evidence>
<keyword evidence="4 6" id="KW-0694">RNA-binding</keyword>
<evidence type="ECO:0000256" key="5">
    <source>
        <dbReference type="ARBA" id="ARBA00023242"/>
    </source>
</evidence>
<evidence type="ECO:0000256" key="7">
    <source>
        <dbReference type="SAM" id="MobiDB-lite"/>
    </source>
</evidence>
<protein>
    <recommendedName>
        <fullName evidence="6">Exosome complex protein</fullName>
    </recommendedName>
</protein>
<evidence type="ECO:0000256" key="2">
    <source>
        <dbReference type="ARBA" id="ARBA00009154"/>
    </source>
</evidence>
<feature type="region of interest" description="Disordered" evidence="7">
    <location>
        <begin position="148"/>
        <end position="258"/>
    </location>
</feature>
<dbReference type="GO" id="GO:0005730">
    <property type="term" value="C:nucleolus"/>
    <property type="evidence" value="ECO:0007669"/>
    <property type="project" value="TreeGrafter"/>
</dbReference>
<comment type="function">
    <text evidence="6">Required for exosome-dependent processing of pre-rRNA and small nucleolar RNA (snRNA) precursors. Involved in processing of 35S pre-rRNA at the A0, A1 and A2 sites.</text>
</comment>
<organism evidence="8 9">
    <name type="scientific">Penicillium brasilianum</name>
    <dbReference type="NCBI Taxonomy" id="104259"/>
    <lineage>
        <taxon>Eukaryota</taxon>
        <taxon>Fungi</taxon>
        <taxon>Dikarya</taxon>
        <taxon>Ascomycota</taxon>
        <taxon>Pezizomycotina</taxon>
        <taxon>Eurotiomycetes</taxon>
        <taxon>Eurotiomycetidae</taxon>
        <taxon>Eurotiales</taxon>
        <taxon>Aspergillaceae</taxon>
        <taxon>Penicillium</taxon>
    </lineage>
</organism>
<keyword evidence="9" id="KW-1185">Reference proteome</keyword>
<dbReference type="AlphaFoldDB" id="A0A0F7TK10"/>
<keyword evidence="5 6" id="KW-0539">Nucleus</keyword>
<feature type="compositionally biased region" description="Basic and acidic residues" evidence="7">
    <location>
        <begin position="248"/>
        <end position="258"/>
    </location>
</feature>
<dbReference type="Proteomes" id="UP000042958">
    <property type="component" value="Unassembled WGS sequence"/>
</dbReference>
<proteinExistence type="inferred from homology"/>
<dbReference type="OrthoDB" id="1421013at2759"/>
<name>A0A0F7TK10_PENBI</name>
<evidence type="ECO:0000256" key="3">
    <source>
        <dbReference type="ARBA" id="ARBA00022552"/>
    </source>
</evidence>
<sequence length="258" mass="29164">MDAANLLPLLEQLDDNVDDLQDVLEPLLAGSLNKMSKNMPIMDKAKLHVLITYALEALIFSYLRLRGVQAKQHPVFREITRVKQYFDKIKALETEPEQRPMVLDKAAAGRFIKHGLAGNDKIDLERAEREARERARAQIKAAMLAKKAASMPVQDSPAQTEAVSSAGPSTAQSSAEAHSSDEEMEADDAAEEFKTGEEFIQFDNDEKKKNKKSKEDKTMHRSESGKTSSRKATKAERRQQKKDRRRKKEETRKAREAK</sequence>